<protein>
    <submittedName>
        <fullName evidence="1">Uncharacterized protein</fullName>
    </submittedName>
</protein>
<dbReference type="EMBL" id="BJVQ01000037">
    <property type="protein sequence ID" value="GEL47444.1"/>
    <property type="molecule type" value="Genomic_DNA"/>
</dbReference>
<comment type="caution">
    <text evidence="1">The sequence shown here is derived from an EMBL/GenBank/DDBJ whole genome shotgun (WGS) entry which is preliminary data.</text>
</comment>
<organism evidence="1 3">
    <name type="scientific">Cellulomonas hominis</name>
    <dbReference type="NCBI Taxonomy" id="156981"/>
    <lineage>
        <taxon>Bacteria</taxon>
        <taxon>Bacillati</taxon>
        <taxon>Actinomycetota</taxon>
        <taxon>Actinomycetes</taxon>
        <taxon>Micrococcales</taxon>
        <taxon>Cellulomonadaceae</taxon>
        <taxon>Cellulomonas</taxon>
    </lineage>
</organism>
<sequence>MTAPLTRWAGEVLPPAAAPARRDRAALRARSWPARALAAVVDVVLAAVEIRVLPLLDALAERAGGGPVSRHPRHRAVSYVEQLERDLAAADFSLPAYLARGVR</sequence>
<gene>
    <name evidence="1" type="ORF">CHO01_25600</name>
    <name evidence="2" type="ORF">HNR08_001263</name>
</gene>
<evidence type="ECO:0000313" key="3">
    <source>
        <dbReference type="Proteomes" id="UP000321723"/>
    </source>
</evidence>
<dbReference type="EMBL" id="JACHDN010000001">
    <property type="protein sequence ID" value="MBB5472527.1"/>
    <property type="molecule type" value="Genomic_DNA"/>
</dbReference>
<proteinExistence type="predicted"/>
<evidence type="ECO:0000313" key="1">
    <source>
        <dbReference type="EMBL" id="GEL47444.1"/>
    </source>
</evidence>
<evidence type="ECO:0000313" key="2">
    <source>
        <dbReference type="EMBL" id="MBB5472527.1"/>
    </source>
</evidence>
<keyword evidence="3" id="KW-1185">Reference proteome</keyword>
<evidence type="ECO:0000313" key="4">
    <source>
        <dbReference type="Proteomes" id="UP000564629"/>
    </source>
</evidence>
<name>A0A511FFR7_9CELL</name>
<accession>A0A511FFR7</accession>
<reference evidence="1 3" key="1">
    <citation type="submission" date="2019-07" db="EMBL/GenBank/DDBJ databases">
        <title>Whole genome shotgun sequence of Cellulomonas hominis NBRC 16055.</title>
        <authorList>
            <person name="Hosoyama A."/>
            <person name="Uohara A."/>
            <person name="Ohji S."/>
            <person name="Ichikawa N."/>
        </authorList>
    </citation>
    <scope>NUCLEOTIDE SEQUENCE [LARGE SCALE GENOMIC DNA]</scope>
    <source>
        <strain evidence="1 3">NBRC 16055</strain>
    </source>
</reference>
<reference evidence="2 4" key="2">
    <citation type="submission" date="2020-08" db="EMBL/GenBank/DDBJ databases">
        <title>Sequencing the genomes of 1000 actinobacteria strains.</title>
        <authorList>
            <person name="Klenk H.-P."/>
        </authorList>
    </citation>
    <scope>NUCLEOTIDE SEQUENCE [LARGE SCALE GENOMIC DNA]</scope>
    <source>
        <strain evidence="2 4">DSM 9581</strain>
    </source>
</reference>
<dbReference type="Proteomes" id="UP000564629">
    <property type="component" value="Unassembled WGS sequence"/>
</dbReference>
<dbReference type="Proteomes" id="UP000321723">
    <property type="component" value="Unassembled WGS sequence"/>
</dbReference>
<dbReference type="AlphaFoldDB" id="A0A511FFR7"/>
<dbReference type="RefSeq" id="WP_146838538.1">
    <property type="nucleotide sequence ID" value="NZ_BJVQ01000037.1"/>
</dbReference>